<gene>
    <name evidence="2" type="ORF">GCM10010361_26760</name>
</gene>
<sequence>MEVIGALGAAMVCVAVGAAFAMLVVLLRSLLRKATYLQSEIAEVI</sequence>
<name>A0ABN0ZWR4_9ACTN</name>
<keyword evidence="1" id="KW-0812">Transmembrane</keyword>
<reference evidence="2 3" key="1">
    <citation type="journal article" date="2019" name="Int. J. Syst. Evol. Microbiol.">
        <title>The Global Catalogue of Microorganisms (GCM) 10K type strain sequencing project: providing services to taxonomists for standard genome sequencing and annotation.</title>
        <authorList>
            <consortium name="The Broad Institute Genomics Platform"/>
            <consortium name="The Broad Institute Genome Sequencing Center for Infectious Disease"/>
            <person name="Wu L."/>
            <person name="Ma J."/>
        </authorList>
    </citation>
    <scope>NUCLEOTIDE SEQUENCE [LARGE SCALE GENOMIC DNA]</scope>
    <source>
        <strain evidence="2 3">JCM 4805</strain>
    </source>
</reference>
<keyword evidence="1" id="KW-0472">Membrane</keyword>
<evidence type="ECO:0000256" key="1">
    <source>
        <dbReference type="SAM" id="Phobius"/>
    </source>
</evidence>
<dbReference type="RefSeq" id="WP_346095176.1">
    <property type="nucleotide sequence ID" value="NZ_BAAABY010000023.1"/>
</dbReference>
<evidence type="ECO:0000313" key="3">
    <source>
        <dbReference type="Proteomes" id="UP001500909"/>
    </source>
</evidence>
<dbReference type="EMBL" id="BAAABY010000023">
    <property type="protein sequence ID" value="GAA0461577.1"/>
    <property type="molecule type" value="Genomic_DNA"/>
</dbReference>
<accession>A0ABN0ZWR4</accession>
<feature type="transmembrane region" description="Helical" evidence="1">
    <location>
        <begin position="6"/>
        <end position="27"/>
    </location>
</feature>
<dbReference type="Proteomes" id="UP001500909">
    <property type="component" value="Unassembled WGS sequence"/>
</dbReference>
<organism evidence="2 3">
    <name type="scientific">Streptomyces olivaceiscleroticus</name>
    <dbReference type="NCBI Taxonomy" id="68245"/>
    <lineage>
        <taxon>Bacteria</taxon>
        <taxon>Bacillati</taxon>
        <taxon>Actinomycetota</taxon>
        <taxon>Actinomycetes</taxon>
        <taxon>Kitasatosporales</taxon>
        <taxon>Streptomycetaceae</taxon>
        <taxon>Streptomyces</taxon>
    </lineage>
</organism>
<evidence type="ECO:0000313" key="2">
    <source>
        <dbReference type="EMBL" id="GAA0461577.1"/>
    </source>
</evidence>
<protein>
    <submittedName>
        <fullName evidence="2">Uncharacterized protein</fullName>
    </submittedName>
</protein>
<comment type="caution">
    <text evidence="2">The sequence shown here is derived from an EMBL/GenBank/DDBJ whole genome shotgun (WGS) entry which is preliminary data.</text>
</comment>
<proteinExistence type="predicted"/>
<keyword evidence="3" id="KW-1185">Reference proteome</keyword>
<keyword evidence="1" id="KW-1133">Transmembrane helix</keyword>